<dbReference type="EMBL" id="CAJNNV010024843">
    <property type="protein sequence ID" value="CAE8610816.1"/>
    <property type="molecule type" value="Genomic_DNA"/>
</dbReference>
<evidence type="ECO:0000313" key="4">
    <source>
        <dbReference type="EMBL" id="CAE8721215.1"/>
    </source>
</evidence>
<proteinExistence type="predicted"/>
<feature type="signal peptide" evidence="1">
    <location>
        <begin position="1"/>
        <end position="25"/>
    </location>
</feature>
<keyword evidence="5" id="KW-1185">Reference proteome</keyword>
<evidence type="ECO:0000256" key="1">
    <source>
        <dbReference type="SAM" id="SignalP"/>
    </source>
</evidence>
<name>A0A813FC49_POLGL</name>
<organism evidence="2 5">
    <name type="scientific">Polarella glacialis</name>
    <name type="common">Dinoflagellate</name>
    <dbReference type="NCBI Taxonomy" id="89957"/>
    <lineage>
        <taxon>Eukaryota</taxon>
        <taxon>Sar</taxon>
        <taxon>Alveolata</taxon>
        <taxon>Dinophyceae</taxon>
        <taxon>Suessiales</taxon>
        <taxon>Suessiaceae</taxon>
        <taxon>Polarella</taxon>
    </lineage>
</organism>
<comment type="caution">
    <text evidence="2">The sequence shown here is derived from an EMBL/GenBank/DDBJ whole genome shotgun (WGS) entry which is preliminary data.</text>
</comment>
<feature type="non-terminal residue" evidence="2">
    <location>
        <position position="104"/>
    </location>
</feature>
<evidence type="ECO:0000313" key="3">
    <source>
        <dbReference type="EMBL" id="CAE8639176.1"/>
    </source>
</evidence>
<reference evidence="2" key="1">
    <citation type="submission" date="2021-02" db="EMBL/GenBank/DDBJ databases">
        <authorList>
            <person name="Dougan E. K."/>
            <person name="Rhodes N."/>
            <person name="Thang M."/>
            <person name="Chan C."/>
        </authorList>
    </citation>
    <scope>NUCLEOTIDE SEQUENCE</scope>
</reference>
<dbReference type="Proteomes" id="UP000654075">
    <property type="component" value="Unassembled WGS sequence"/>
</dbReference>
<keyword evidence="1" id="KW-0732">Signal</keyword>
<feature type="chain" id="PRO_5036408838" evidence="1">
    <location>
        <begin position="26"/>
        <end position="104"/>
    </location>
</feature>
<accession>A0A813FC49</accession>
<dbReference type="AlphaFoldDB" id="A0A813FC49"/>
<gene>
    <name evidence="2" type="ORF">PGLA1383_LOCUS28626</name>
    <name evidence="3" type="ORF">PGLA1383_LOCUS54228</name>
    <name evidence="4" type="ORF">PGLA2088_LOCUS41801</name>
</gene>
<evidence type="ECO:0000313" key="2">
    <source>
        <dbReference type="EMBL" id="CAE8610816.1"/>
    </source>
</evidence>
<sequence>AMAAQQWGQVLLLVLAALSLKSVRADIIMPKLRTTEAPEVDGGSTTPEAGDMTVPDLDASFFEIDTSRRLKETELHEDSNLRGVEALSLAGTAIGVMVLAQGAR</sequence>
<evidence type="ECO:0000313" key="5">
    <source>
        <dbReference type="Proteomes" id="UP000654075"/>
    </source>
</evidence>
<dbReference type="EMBL" id="CAJNNW010033996">
    <property type="protein sequence ID" value="CAE8721215.1"/>
    <property type="molecule type" value="Genomic_DNA"/>
</dbReference>
<protein>
    <submittedName>
        <fullName evidence="2">Uncharacterized protein</fullName>
    </submittedName>
</protein>
<dbReference type="EMBL" id="CAJNNV010032174">
    <property type="protein sequence ID" value="CAE8639176.1"/>
    <property type="molecule type" value="Genomic_DNA"/>
</dbReference>
<dbReference type="Proteomes" id="UP000626109">
    <property type="component" value="Unassembled WGS sequence"/>
</dbReference>